<gene>
    <name evidence="2" type="ORF">HQ394_15350</name>
</gene>
<evidence type="ECO:0000313" key="2">
    <source>
        <dbReference type="EMBL" id="QNT70453.1"/>
    </source>
</evidence>
<evidence type="ECO:0000313" key="3">
    <source>
        <dbReference type="Proteomes" id="UP000516369"/>
    </source>
</evidence>
<feature type="domain" description="MEKHLA" evidence="1">
    <location>
        <begin position="17"/>
        <end position="156"/>
    </location>
</feature>
<organism evidence="2 3">
    <name type="scientific">Defluviicoccus vanus</name>
    <dbReference type="NCBI Taxonomy" id="111831"/>
    <lineage>
        <taxon>Bacteria</taxon>
        <taxon>Pseudomonadati</taxon>
        <taxon>Pseudomonadota</taxon>
        <taxon>Alphaproteobacteria</taxon>
        <taxon>Rhodospirillales</taxon>
        <taxon>Rhodospirillaceae</taxon>
        <taxon>Defluviicoccus</taxon>
    </lineage>
</organism>
<name>A0A7H1N417_9PROT</name>
<dbReference type="RefSeq" id="WP_190260932.1">
    <property type="nucleotide sequence ID" value="NZ_CP053923.1"/>
</dbReference>
<sequence length="171" mass="18747">MAAIESPTAANGYLNLHARLLATSYRRWTGRDLLVPTVAADDIGCWLFEAPFALLSHRCGADPLFTYANRTALTLFELDWAQLIAMPSRLSTEPLAQAERARLLARVSADGFIDDYAGVRISRSGRRFRIGKATVWNVVDAAGVQHGQAATFAEWQPLPATTHRTESAAFS</sequence>
<evidence type="ECO:0000259" key="1">
    <source>
        <dbReference type="Pfam" id="PF08670"/>
    </source>
</evidence>
<proteinExistence type="predicted"/>
<reference evidence="2 3" key="1">
    <citation type="submission" date="2020-05" db="EMBL/GenBank/DDBJ databases">
        <title>Complete closed genome sequence of Defluviicoccus vanus.</title>
        <authorList>
            <person name="Bessarab I."/>
            <person name="Arumugam K."/>
            <person name="Maszenan A.M."/>
            <person name="Seviour R.J."/>
            <person name="Williams R.B."/>
        </authorList>
    </citation>
    <scope>NUCLEOTIDE SEQUENCE [LARGE SCALE GENOMIC DNA]</scope>
    <source>
        <strain evidence="2 3">Ben 114</strain>
    </source>
</reference>
<dbReference type="AlphaFoldDB" id="A0A7H1N417"/>
<dbReference type="EMBL" id="CP053923">
    <property type="protein sequence ID" value="QNT70453.1"/>
    <property type="molecule type" value="Genomic_DNA"/>
</dbReference>
<dbReference type="Pfam" id="PF08670">
    <property type="entry name" value="MEKHLA"/>
    <property type="match status" value="1"/>
</dbReference>
<dbReference type="KEGG" id="dvn:HQ394_15350"/>
<protein>
    <submittedName>
        <fullName evidence="2">MEKHLA domain-containing protein</fullName>
    </submittedName>
</protein>
<dbReference type="Proteomes" id="UP000516369">
    <property type="component" value="Chromosome"/>
</dbReference>
<keyword evidence="3" id="KW-1185">Reference proteome</keyword>
<accession>A0A7H1N417</accession>
<dbReference type="InterPro" id="IPR013978">
    <property type="entry name" value="MEKHLA"/>
</dbReference>